<evidence type="ECO:0000313" key="4">
    <source>
        <dbReference type="Proteomes" id="UP000683246"/>
    </source>
</evidence>
<sequence>MSNKEPNKTINWESFLSQHDMIWDQVTYKDGYYGLEERKHGLKRRYRKEWEEGAFIGNGMMGAMIYKESPQVWRWELGRNDVIAHNFLEGIDWAVPRVPIGDIIMTPSKPIIKETMRLHLWDASVTGTMETHMGHIHWRSFNHATEDVIIIEVETSHQQNSVSFGLRPEHGISPRIQYVEINPPLVSLPPKPVQYVMDDIQVSVQTFIKDEGHDTYTEEGACAIAWKEVEQSETHKILYVSVTNSRYDQSAVQEALENLKKAMLSDMHDYTTSHCDWWHDYYASSYVSFSDKKWEQFYWIQMYKLACAMKEDGVVLDSQGPWLTITPWPTTVWNLNVQLCYASLYTSNRLKLGYSLIHTLKANKEVLINNAKPMGIDDGMYVSRATNPIDLYALWPDTRELGNLTWVLHNIWRHYQVTMDKALLKDFLFPYLKANMNAYLHLMIKGEDGTYHIPDTSSPEYPSIPQVNCYPIMDCNYTLALCKWGCQTLLEINKELDLQDTLAEKWQDVLDHLTDYPINENGYMVGADVPFDVSHRHYSHLFMIYPLHLVNGNEPAEKALMEKSISHWLGFKGALQGYTYTGAANMAAYMQDGNKALEYLNGLDAYLCPNTMYAEKGPVIETPLSATESIHYMLLQSHSGRVDVFPAVPDAWEDVEFHDFRAAGAFEVSAKREKGHVDYIHIKSLAGSPLRIKPHLGRTLNYQEGKYPCSVTEIEEGVFDIQLQKGDSITLY</sequence>
<dbReference type="Pfam" id="PF21307">
    <property type="entry name" value="Glyco_hydro_95_C"/>
    <property type="match status" value="1"/>
</dbReference>
<dbReference type="KEGG" id="vpy:HZI73_16340"/>
<dbReference type="AlphaFoldDB" id="A0A8J8ML60"/>
<reference evidence="3" key="1">
    <citation type="submission" date="2020-07" db="EMBL/GenBank/DDBJ databases">
        <title>Vallitalea pronyensis genome.</title>
        <authorList>
            <person name="Postec A."/>
        </authorList>
    </citation>
    <scope>NUCLEOTIDE SEQUENCE</scope>
    <source>
        <strain evidence="3">FatNI3</strain>
    </source>
</reference>
<dbReference type="Gene3D" id="1.50.10.10">
    <property type="match status" value="1"/>
</dbReference>
<dbReference type="GO" id="GO:0005975">
    <property type="term" value="P:carbohydrate metabolic process"/>
    <property type="evidence" value="ECO:0007669"/>
    <property type="project" value="InterPro"/>
</dbReference>
<evidence type="ECO:0000259" key="2">
    <source>
        <dbReference type="Pfam" id="PF22124"/>
    </source>
</evidence>
<protein>
    <recommendedName>
        <fullName evidence="5">Alpha-L-fucosidase</fullName>
    </recommendedName>
</protein>
<dbReference type="PANTHER" id="PTHR31084">
    <property type="entry name" value="ALPHA-L-FUCOSIDASE 2"/>
    <property type="match status" value="1"/>
</dbReference>
<dbReference type="GO" id="GO:0004560">
    <property type="term" value="F:alpha-L-fucosidase activity"/>
    <property type="evidence" value="ECO:0007669"/>
    <property type="project" value="TreeGrafter"/>
</dbReference>
<organism evidence="3 4">
    <name type="scientific">Vallitalea pronyensis</name>
    <dbReference type="NCBI Taxonomy" id="1348613"/>
    <lineage>
        <taxon>Bacteria</taxon>
        <taxon>Bacillati</taxon>
        <taxon>Bacillota</taxon>
        <taxon>Clostridia</taxon>
        <taxon>Lachnospirales</taxon>
        <taxon>Vallitaleaceae</taxon>
        <taxon>Vallitalea</taxon>
    </lineage>
</organism>
<evidence type="ECO:0000313" key="3">
    <source>
        <dbReference type="EMBL" id="QUI23765.1"/>
    </source>
</evidence>
<gene>
    <name evidence="3" type="ORF">HZI73_16340</name>
</gene>
<dbReference type="InterPro" id="IPR012341">
    <property type="entry name" value="6hp_glycosidase-like_sf"/>
</dbReference>
<dbReference type="InterPro" id="IPR008928">
    <property type="entry name" value="6-hairpin_glycosidase_sf"/>
</dbReference>
<name>A0A8J8ML60_9FIRM</name>
<dbReference type="EMBL" id="CP058649">
    <property type="protein sequence ID" value="QUI23765.1"/>
    <property type="molecule type" value="Genomic_DNA"/>
</dbReference>
<dbReference type="PANTHER" id="PTHR31084:SF0">
    <property type="entry name" value="ALPHA-L-FUCOSIDASE 2"/>
    <property type="match status" value="1"/>
</dbReference>
<evidence type="ECO:0000259" key="1">
    <source>
        <dbReference type="Pfam" id="PF21307"/>
    </source>
</evidence>
<dbReference type="RefSeq" id="WP_212694451.1">
    <property type="nucleotide sequence ID" value="NZ_CP058649.1"/>
</dbReference>
<dbReference type="Pfam" id="PF22124">
    <property type="entry name" value="Glyco_hydro_95_cat"/>
    <property type="match status" value="1"/>
</dbReference>
<feature type="domain" description="Glycosyl hydrolase family 95 catalytic" evidence="2">
    <location>
        <begin position="305"/>
        <end position="605"/>
    </location>
</feature>
<dbReference type="InterPro" id="IPR054363">
    <property type="entry name" value="GH95_cat"/>
</dbReference>
<dbReference type="InterPro" id="IPR049053">
    <property type="entry name" value="AFCA-like_C"/>
</dbReference>
<dbReference type="Proteomes" id="UP000683246">
    <property type="component" value="Chromosome"/>
</dbReference>
<proteinExistence type="predicted"/>
<keyword evidence="4" id="KW-1185">Reference proteome</keyword>
<evidence type="ECO:0008006" key="5">
    <source>
        <dbReference type="Google" id="ProtNLM"/>
    </source>
</evidence>
<accession>A0A8J8ML60</accession>
<dbReference type="SUPFAM" id="SSF48208">
    <property type="entry name" value="Six-hairpin glycosidases"/>
    <property type="match status" value="1"/>
</dbReference>
<feature type="domain" description="Alpha fucosidase A-like C-terminal" evidence="1">
    <location>
        <begin position="636"/>
        <end position="730"/>
    </location>
</feature>